<sequence>MSDIFEQFNIKKDFKFNNADHQRQYSELLRKVERSVKARAFEALNDDVGFLELVTEFLDTVTSFLKTEDSSERNSNAWSYDQLLELAKTQVLHPSPELWLTDRFDIYDDHIERSGDFDFSGVHSIETLAPNLTVNGRLMHYGCKNLTAIPENLTVERYANFSDCQLVEHIPSNMRIRGDFYMKNCPKLKSIPFGMSFPRDVNFVGCTGLESLPHDLIVGETLYLDDNVSETVKDEADTLVEFKQVKRVRYDS</sequence>
<protein>
    <recommendedName>
        <fullName evidence="3">Leucine-rich repeat domain-containing protein</fullName>
    </recommendedName>
</protein>
<name>A0A2H0V824_9BACT</name>
<evidence type="ECO:0000313" key="1">
    <source>
        <dbReference type="EMBL" id="PIR94500.1"/>
    </source>
</evidence>
<dbReference type="Proteomes" id="UP000229901">
    <property type="component" value="Unassembled WGS sequence"/>
</dbReference>
<organism evidence="1 2">
    <name type="scientific">Candidatus Falkowbacteria bacterium CG10_big_fil_rev_8_21_14_0_10_39_11</name>
    <dbReference type="NCBI Taxonomy" id="1974565"/>
    <lineage>
        <taxon>Bacteria</taxon>
        <taxon>Candidatus Falkowiibacteriota</taxon>
    </lineage>
</organism>
<reference evidence="2" key="1">
    <citation type="submission" date="2017-09" db="EMBL/GenBank/DDBJ databases">
        <title>Depth-based differentiation of microbial function through sediment-hosted aquifers and enrichment of novel symbionts in the deep terrestrial subsurface.</title>
        <authorList>
            <person name="Probst A.J."/>
            <person name="Ladd B."/>
            <person name="Jarett J.K."/>
            <person name="Geller-Mcgrath D.E."/>
            <person name="Sieber C.M.K."/>
            <person name="Emerson J.B."/>
            <person name="Anantharaman K."/>
            <person name="Thomas B.C."/>
            <person name="Malmstrom R."/>
            <person name="Stieglmeier M."/>
            <person name="Klingl A."/>
            <person name="Woyke T."/>
            <person name="Ryan C.M."/>
            <person name="Banfield J.F."/>
        </authorList>
    </citation>
    <scope>NUCLEOTIDE SEQUENCE [LARGE SCALE GENOMIC DNA]</scope>
</reference>
<evidence type="ECO:0000313" key="2">
    <source>
        <dbReference type="Proteomes" id="UP000229901"/>
    </source>
</evidence>
<accession>A0A2H0V824</accession>
<gene>
    <name evidence="1" type="ORF">COT97_00965</name>
</gene>
<proteinExistence type="predicted"/>
<dbReference type="Gene3D" id="3.80.10.10">
    <property type="entry name" value="Ribonuclease Inhibitor"/>
    <property type="match status" value="1"/>
</dbReference>
<dbReference type="EMBL" id="PFAP01000004">
    <property type="protein sequence ID" value="PIR94500.1"/>
    <property type="molecule type" value="Genomic_DNA"/>
</dbReference>
<evidence type="ECO:0008006" key="3">
    <source>
        <dbReference type="Google" id="ProtNLM"/>
    </source>
</evidence>
<dbReference type="InterPro" id="IPR032675">
    <property type="entry name" value="LRR_dom_sf"/>
</dbReference>
<dbReference type="AlphaFoldDB" id="A0A2H0V824"/>
<comment type="caution">
    <text evidence="1">The sequence shown here is derived from an EMBL/GenBank/DDBJ whole genome shotgun (WGS) entry which is preliminary data.</text>
</comment>